<feature type="signal peptide" evidence="3">
    <location>
        <begin position="1"/>
        <end position="21"/>
    </location>
</feature>
<keyword evidence="2" id="KW-0378">Hydrolase</keyword>
<keyword evidence="4" id="KW-0121">Carboxypeptidase</keyword>
<dbReference type="PANTHER" id="PTHR30023">
    <property type="entry name" value="D-ALANYL-D-ALANINE CARBOXYPEPTIDASE"/>
    <property type="match status" value="1"/>
</dbReference>
<organism evidence="4 5">
    <name type="scientific">Psittacicella melopsittaci</name>
    <dbReference type="NCBI Taxonomy" id="2028576"/>
    <lineage>
        <taxon>Bacteria</taxon>
        <taxon>Pseudomonadati</taxon>
        <taxon>Pseudomonadota</taxon>
        <taxon>Gammaproteobacteria</taxon>
        <taxon>Pasteurellales</taxon>
        <taxon>Psittacicellaceae</taxon>
        <taxon>Psittacicella</taxon>
    </lineage>
</organism>
<keyword evidence="4" id="KW-0645">Protease</keyword>
<dbReference type="PRINTS" id="PR00922">
    <property type="entry name" value="DADACBPTASE3"/>
</dbReference>
<comment type="caution">
    <text evidence="4">The sequence shown here is derived from an EMBL/GenBank/DDBJ whole genome shotgun (WGS) entry which is preliminary data.</text>
</comment>
<dbReference type="OrthoDB" id="9802627at2"/>
<name>A0A3A1Y5A7_9GAMM</name>
<protein>
    <submittedName>
        <fullName evidence="4">D-alanyl-D-alanine carboxypeptidase/D-alanyl-D-alanine-endopeptidase</fullName>
    </submittedName>
</protein>
<dbReference type="SUPFAM" id="SSF56601">
    <property type="entry name" value="beta-lactamase/transpeptidase-like"/>
    <property type="match status" value="1"/>
</dbReference>
<dbReference type="AlphaFoldDB" id="A0A3A1Y5A7"/>
<dbReference type="InterPro" id="IPR012338">
    <property type="entry name" value="Beta-lactam/transpept-like"/>
</dbReference>
<evidence type="ECO:0000313" key="5">
    <source>
        <dbReference type="Proteomes" id="UP000266258"/>
    </source>
</evidence>
<gene>
    <name evidence="4" type="primary">dacB</name>
    <name evidence="4" type="ORF">CJP74_01680</name>
</gene>
<dbReference type="InterPro" id="IPR000667">
    <property type="entry name" value="Peptidase_S13"/>
</dbReference>
<dbReference type="NCBIfam" id="TIGR00666">
    <property type="entry name" value="PBP4"/>
    <property type="match status" value="1"/>
</dbReference>
<dbReference type="Proteomes" id="UP000266258">
    <property type="component" value="Unassembled WGS sequence"/>
</dbReference>
<dbReference type="Pfam" id="PF02113">
    <property type="entry name" value="Peptidase_S13"/>
    <property type="match status" value="1"/>
</dbReference>
<sequence length="494" mass="53785">MSMKLSLPLCFLALLALPSWADEANDSLDDLIQQSQNASAQYASSTAISQLTLPNLDWTGGRVGNFNPQAYLPGALVGVYAVDLTNNRVVLSYNANLNFKPASTNKVITALLTALTFDFNSRLYTNAYLNGSNLTLEFTGDPSFNLASVNNLISQLKGNGVTQINTLTINTGKYTGHNRPQGWVWNGNSMCYSSENSAAQYNYNCITGTLDTSKAVGTIAPMKNVSNANVISINSQVRIVSRNQSTSCELNYSNPQNTSFTLTGCSSQSRDGIWMYFAVPNGDLFTGNVIRQALTNAGIKVSNLKFEQTLISSDRTPSFSIPSATIGDLVKTMLTKSENHIAEQLYRNIALKRTGQPVSYTLANQVNSQLLTSLGLEVDPSIYDGSGLSYYNNVTPVQMTKIMSAIYTNNASLSNLLTLFPQQNEGTLALRTSYKNYSLIGKTGSLNGVSNFTGILTTSKGHKIAFTYFINNLVSNNAHLVNFENQLLEFLNKQ</sequence>
<feature type="chain" id="PRO_5017256208" evidence="3">
    <location>
        <begin position="22"/>
        <end position="494"/>
    </location>
</feature>
<keyword evidence="5" id="KW-1185">Reference proteome</keyword>
<dbReference type="Gene3D" id="3.40.710.10">
    <property type="entry name" value="DD-peptidase/beta-lactamase superfamily"/>
    <property type="match status" value="2"/>
</dbReference>
<reference evidence="4 5" key="1">
    <citation type="submission" date="2017-08" db="EMBL/GenBank/DDBJ databases">
        <title>Reclassification of Bisgaard taxon 37 and 44.</title>
        <authorList>
            <person name="Christensen H."/>
        </authorList>
    </citation>
    <scope>NUCLEOTIDE SEQUENCE [LARGE SCALE GENOMIC DNA]</scope>
    <source>
        <strain evidence="4 5">B96_4</strain>
    </source>
</reference>
<accession>A0A3A1Y5A7</accession>
<evidence type="ECO:0000256" key="3">
    <source>
        <dbReference type="SAM" id="SignalP"/>
    </source>
</evidence>
<dbReference type="GO" id="GO:0000270">
    <property type="term" value="P:peptidoglycan metabolic process"/>
    <property type="evidence" value="ECO:0007669"/>
    <property type="project" value="TreeGrafter"/>
</dbReference>
<dbReference type="GO" id="GO:0004185">
    <property type="term" value="F:serine-type carboxypeptidase activity"/>
    <property type="evidence" value="ECO:0007669"/>
    <property type="project" value="InterPro"/>
</dbReference>
<dbReference type="Gene3D" id="3.50.80.20">
    <property type="entry name" value="D-Ala-D-Ala carboxypeptidase C, peptidase S13"/>
    <property type="match status" value="1"/>
</dbReference>
<dbReference type="RefSeq" id="WP_119496547.1">
    <property type="nucleotide sequence ID" value="NZ_NRJH01000014.1"/>
</dbReference>
<proteinExistence type="inferred from homology"/>
<evidence type="ECO:0000256" key="1">
    <source>
        <dbReference type="ARBA" id="ARBA00006096"/>
    </source>
</evidence>
<keyword evidence="3" id="KW-0732">Signal</keyword>
<evidence type="ECO:0000313" key="4">
    <source>
        <dbReference type="EMBL" id="RIY33462.1"/>
    </source>
</evidence>
<dbReference type="EMBL" id="NRJH01000014">
    <property type="protein sequence ID" value="RIY33462.1"/>
    <property type="molecule type" value="Genomic_DNA"/>
</dbReference>
<dbReference type="GO" id="GO:0006508">
    <property type="term" value="P:proteolysis"/>
    <property type="evidence" value="ECO:0007669"/>
    <property type="project" value="InterPro"/>
</dbReference>
<evidence type="ECO:0000256" key="2">
    <source>
        <dbReference type="ARBA" id="ARBA00022801"/>
    </source>
</evidence>
<dbReference type="PANTHER" id="PTHR30023:SF0">
    <property type="entry name" value="PENICILLIN-SENSITIVE CARBOXYPEPTIDASE A"/>
    <property type="match status" value="1"/>
</dbReference>
<comment type="similarity">
    <text evidence="1">Belongs to the peptidase S13 family.</text>
</comment>